<evidence type="ECO:0000256" key="3">
    <source>
        <dbReference type="ARBA" id="ARBA00022741"/>
    </source>
</evidence>
<dbReference type="PANTHER" id="PTHR45646:SF11">
    <property type="entry name" value="SERINE_THREONINE-PROTEIN KINASE DOA"/>
    <property type="match status" value="1"/>
</dbReference>
<keyword evidence="3" id="KW-0547">Nucleotide-binding</keyword>
<dbReference type="InterPro" id="IPR011009">
    <property type="entry name" value="Kinase-like_dom_sf"/>
</dbReference>
<comment type="caution">
    <text evidence="7">The sequence shown here is derived from an EMBL/GenBank/DDBJ whole genome shotgun (WGS) entry which is preliminary data.</text>
</comment>
<reference evidence="7 8" key="1">
    <citation type="submission" date="2016-03" db="EMBL/GenBank/DDBJ databases">
        <title>Fine-scale spatial genetic structure of a fungal parasite of coffee scale insects.</title>
        <authorList>
            <person name="Jackson D."/>
            <person name="Zemenick K.A."/>
            <person name="Malloure B."/>
            <person name="Quandt C.A."/>
            <person name="James T.Y."/>
        </authorList>
    </citation>
    <scope>NUCLEOTIDE SEQUENCE [LARGE SCALE GENOMIC DNA]</scope>
    <source>
        <strain evidence="7 8">UM487</strain>
    </source>
</reference>
<dbReference type="InterPro" id="IPR051175">
    <property type="entry name" value="CLK_kinases"/>
</dbReference>
<keyword evidence="2" id="KW-0808">Transferase</keyword>
<evidence type="ECO:0000313" key="7">
    <source>
        <dbReference type="EMBL" id="OAQ97819.1"/>
    </source>
</evidence>
<dbReference type="GO" id="GO:0005524">
    <property type="term" value="F:ATP binding"/>
    <property type="evidence" value="ECO:0007669"/>
    <property type="project" value="UniProtKB-KW"/>
</dbReference>
<evidence type="ECO:0000256" key="2">
    <source>
        <dbReference type="ARBA" id="ARBA00022679"/>
    </source>
</evidence>
<dbReference type="EMBL" id="LUKN01003199">
    <property type="protein sequence ID" value="OAQ97819.1"/>
    <property type="molecule type" value="Genomic_DNA"/>
</dbReference>
<dbReference type="Pfam" id="PF00069">
    <property type="entry name" value="Pkinase"/>
    <property type="match status" value="2"/>
</dbReference>
<keyword evidence="8" id="KW-1185">Reference proteome</keyword>
<keyword evidence="4" id="KW-0418">Kinase</keyword>
<name>A0A179I7V1_CORDF</name>
<dbReference type="Gene3D" id="1.10.510.10">
    <property type="entry name" value="Transferase(Phosphotransferase) domain 1"/>
    <property type="match status" value="1"/>
</dbReference>
<dbReference type="SMART" id="SM00220">
    <property type="entry name" value="S_TKc"/>
    <property type="match status" value="1"/>
</dbReference>
<accession>A0A179I7V1</accession>
<feature type="domain" description="Protein kinase" evidence="6">
    <location>
        <begin position="62"/>
        <end position="445"/>
    </location>
</feature>
<evidence type="ECO:0000313" key="8">
    <source>
        <dbReference type="Proteomes" id="UP000243081"/>
    </source>
</evidence>
<dbReference type="OrthoDB" id="5979581at2759"/>
<evidence type="ECO:0000256" key="4">
    <source>
        <dbReference type="ARBA" id="ARBA00022777"/>
    </source>
</evidence>
<dbReference type="PANTHER" id="PTHR45646">
    <property type="entry name" value="SERINE/THREONINE-PROTEIN KINASE DOA-RELATED"/>
    <property type="match status" value="1"/>
</dbReference>
<dbReference type="GO" id="GO:0005634">
    <property type="term" value="C:nucleus"/>
    <property type="evidence" value="ECO:0007669"/>
    <property type="project" value="TreeGrafter"/>
</dbReference>
<sequence>MAPIPRQNGGSTQSDLFYHIGMSTEVEDLSRYKQHGLHPIILGQVLPEAKTCVDVPDKEPSYRIMFKLGFGAFSTVWMARDMVEDRWVSVKICEGSEKATKSAEVAILTEIRDTFQGKPGFNHIIQLLDTFIIKGPNGFHECIVTEIIASLADYSFINEASSAVSVRQIAQAFALLHEHGIAHGDPHPANVGVTLPQMDGIDENAIVSNFPQEQLVPVAPRSATFPRETVPAYAVPKESLVSWLRSRRVLPGEGELQIKILDFGRAHRTSDEASALLGAVPPIVQPPETVIYHLSDRKLGSPWSQAADVWAVACIMFYTLGDGELLSASWSRMDECLLRCLELGGPPIEAWAEFVRPKLDLPSRGPCSFGGFAVPMSRAEIENTNVLCAPGHYYTDRDLVWEKQAARCYCKGEQREAFVDLLKRMIVTDPEQRISMQEVLAHPFCLREWPSSQPVE</sequence>
<proteinExistence type="predicted"/>
<evidence type="ECO:0000259" key="6">
    <source>
        <dbReference type="PROSITE" id="PS50011"/>
    </source>
</evidence>
<dbReference type="PROSITE" id="PS50011">
    <property type="entry name" value="PROTEIN_KINASE_DOM"/>
    <property type="match status" value="1"/>
</dbReference>
<evidence type="ECO:0000256" key="1">
    <source>
        <dbReference type="ARBA" id="ARBA00022527"/>
    </source>
</evidence>
<keyword evidence="5" id="KW-0067">ATP-binding</keyword>
<dbReference type="GO" id="GO:0043484">
    <property type="term" value="P:regulation of RNA splicing"/>
    <property type="evidence" value="ECO:0007669"/>
    <property type="project" value="TreeGrafter"/>
</dbReference>
<protein>
    <recommendedName>
        <fullName evidence="6">Protein kinase domain-containing protein</fullName>
    </recommendedName>
</protein>
<dbReference type="InterPro" id="IPR000719">
    <property type="entry name" value="Prot_kinase_dom"/>
</dbReference>
<dbReference type="AlphaFoldDB" id="A0A179I7V1"/>
<dbReference type="Gene3D" id="3.30.200.20">
    <property type="entry name" value="Phosphorylase Kinase, domain 1"/>
    <property type="match status" value="1"/>
</dbReference>
<gene>
    <name evidence="7" type="ORF">LLEC1_03911</name>
</gene>
<dbReference type="GO" id="GO:0004674">
    <property type="term" value="F:protein serine/threonine kinase activity"/>
    <property type="evidence" value="ECO:0007669"/>
    <property type="project" value="UniProtKB-KW"/>
</dbReference>
<dbReference type="OMA" id="YWARIRS"/>
<evidence type="ECO:0000256" key="5">
    <source>
        <dbReference type="ARBA" id="ARBA00022840"/>
    </source>
</evidence>
<keyword evidence="1" id="KW-0723">Serine/threonine-protein kinase</keyword>
<organism evidence="7 8">
    <name type="scientific">Cordyceps confragosa</name>
    <name type="common">Lecanicillium lecanii</name>
    <dbReference type="NCBI Taxonomy" id="2714763"/>
    <lineage>
        <taxon>Eukaryota</taxon>
        <taxon>Fungi</taxon>
        <taxon>Dikarya</taxon>
        <taxon>Ascomycota</taxon>
        <taxon>Pezizomycotina</taxon>
        <taxon>Sordariomycetes</taxon>
        <taxon>Hypocreomycetidae</taxon>
        <taxon>Hypocreales</taxon>
        <taxon>Cordycipitaceae</taxon>
        <taxon>Akanthomyces</taxon>
    </lineage>
</organism>
<dbReference type="Proteomes" id="UP000243081">
    <property type="component" value="Unassembled WGS sequence"/>
</dbReference>
<dbReference type="SUPFAM" id="SSF56112">
    <property type="entry name" value="Protein kinase-like (PK-like)"/>
    <property type="match status" value="1"/>
</dbReference>